<evidence type="ECO:0000313" key="17">
    <source>
        <dbReference type="Proteomes" id="UP000028524"/>
    </source>
</evidence>
<keyword evidence="9 13" id="KW-0585">Phenylalanine catabolism</keyword>
<dbReference type="GO" id="GO:0004334">
    <property type="term" value="F:fumarylacetoacetase activity"/>
    <property type="evidence" value="ECO:0007669"/>
    <property type="project" value="UniProtKB-UniRule"/>
</dbReference>
<dbReference type="GO" id="GO:0046872">
    <property type="term" value="F:metal ion binding"/>
    <property type="evidence" value="ECO:0007669"/>
    <property type="project" value="UniProtKB-UniRule"/>
</dbReference>
<evidence type="ECO:0000256" key="1">
    <source>
        <dbReference type="ARBA" id="ARBA00004782"/>
    </source>
</evidence>
<dbReference type="InterPro" id="IPR011234">
    <property type="entry name" value="Fumarylacetoacetase-like_C"/>
</dbReference>
<feature type="active site" description="Proton acceptor" evidence="10">
    <location>
        <position position="127"/>
    </location>
</feature>
<evidence type="ECO:0000259" key="14">
    <source>
        <dbReference type="Pfam" id="PF01557"/>
    </source>
</evidence>
<feature type="domain" description="Fumarylacetoacetase N-terminal" evidence="15">
    <location>
        <begin position="14"/>
        <end position="112"/>
    </location>
</feature>
<keyword evidence="17" id="KW-1185">Reference proteome</keyword>
<name>A0A084QW02_STAC4</name>
<evidence type="ECO:0000256" key="11">
    <source>
        <dbReference type="PIRSR" id="PIRSR605959-2"/>
    </source>
</evidence>
<organism evidence="16 17">
    <name type="scientific">Stachybotrys chlorohalonatus (strain IBT 40285)</name>
    <dbReference type="NCBI Taxonomy" id="1283841"/>
    <lineage>
        <taxon>Eukaryota</taxon>
        <taxon>Fungi</taxon>
        <taxon>Dikarya</taxon>
        <taxon>Ascomycota</taxon>
        <taxon>Pezizomycotina</taxon>
        <taxon>Sordariomycetes</taxon>
        <taxon>Hypocreomycetidae</taxon>
        <taxon>Hypocreales</taxon>
        <taxon>Stachybotryaceae</taxon>
        <taxon>Stachybotrys</taxon>
    </lineage>
</organism>
<accession>A0A084QW02</accession>
<comment type="pathway">
    <text evidence="1 13">Amino-acid degradation; L-phenylalanine degradation; acetoacetate and fumarate from L-phenylalanine: step 6/6.</text>
</comment>
<dbReference type="SUPFAM" id="SSF56529">
    <property type="entry name" value="FAH"/>
    <property type="match status" value="1"/>
</dbReference>
<dbReference type="PANTHER" id="PTHR43069:SF5">
    <property type="entry name" value="FUMARYLACETOACETASE"/>
    <property type="match status" value="1"/>
</dbReference>
<dbReference type="OrthoDB" id="9971669at2759"/>
<evidence type="ECO:0000313" key="16">
    <source>
        <dbReference type="EMBL" id="KFA68137.1"/>
    </source>
</evidence>
<dbReference type="GO" id="GO:0006559">
    <property type="term" value="P:L-phenylalanine catabolic process"/>
    <property type="evidence" value="ECO:0007669"/>
    <property type="project" value="UniProtKB-UniRule"/>
</dbReference>
<dbReference type="Pfam" id="PF01557">
    <property type="entry name" value="FAA_hydrolase"/>
    <property type="match status" value="1"/>
</dbReference>
<dbReference type="InterPro" id="IPR036663">
    <property type="entry name" value="Fumarylacetoacetase_C_sf"/>
</dbReference>
<dbReference type="HOGENOM" id="CLU_026207_2_0_1"/>
<evidence type="ECO:0000256" key="5">
    <source>
        <dbReference type="ARBA" id="ARBA00022801"/>
    </source>
</evidence>
<comment type="catalytic activity">
    <reaction evidence="13">
        <text>4-fumarylacetoacetate + H2O = acetoacetate + fumarate + H(+)</text>
        <dbReference type="Rhea" id="RHEA:10244"/>
        <dbReference type="ChEBI" id="CHEBI:13705"/>
        <dbReference type="ChEBI" id="CHEBI:15377"/>
        <dbReference type="ChEBI" id="CHEBI:15378"/>
        <dbReference type="ChEBI" id="CHEBI:18034"/>
        <dbReference type="ChEBI" id="CHEBI:29806"/>
        <dbReference type="EC" id="3.7.1.2"/>
    </reaction>
</comment>
<dbReference type="EC" id="3.7.1.2" evidence="3 13"/>
<evidence type="ECO:0000259" key="15">
    <source>
        <dbReference type="Pfam" id="PF09298"/>
    </source>
</evidence>
<dbReference type="InterPro" id="IPR036462">
    <property type="entry name" value="Fumarylacetoacetase_N_sf"/>
</dbReference>
<evidence type="ECO:0000256" key="3">
    <source>
        <dbReference type="ARBA" id="ARBA00012094"/>
    </source>
</evidence>
<evidence type="ECO:0000256" key="6">
    <source>
        <dbReference type="ARBA" id="ARBA00022837"/>
    </source>
</evidence>
<feature type="binding site" evidence="12">
    <location>
        <position position="253"/>
    </location>
    <ligand>
        <name>Mg(2+)</name>
        <dbReference type="ChEBI" id="CHEBI:18420"/>
    </ligand>
</feature>
<comment type="similarity">
    <text evidence="2 13">Belongs to the FAH family.</text>
</comment>
<evidence type="ECO:0000256" key="9">
    <source>
        <dbReference type="ARBA" id="ARBA00023232"/>
    </source>
</evidence>
<keyword evidence="5 13" id="KW-0378">Hydrolase</keyword>
<dbReference type="GO" id="GO:1902000">
    <property type="term" value="P:homogentisate catabolic process"/>
    <property type="evidence" value="ECO:0007669"/>
    <property type="project" value="TreeGrafter"/>
</dbReference>
<feature type="binding site" evidence="11">
    <location>
        <position position="240"/>
    </location>
    <ligand>
        <name>substrate</name>
    </ligand>
</feature>
<feature type="binding site" evidence="11">
    <location>
        <position position="348"/>
    </location>
    <ligand>
        <name>substrate</name>
    </ligand>
</feature>
<keyword evidence="8 13" id="KW-0828">Tyrosine catabolism</keyword>
<dbReference type="InterPro" id="IPR015377">
    <property type="entry name" value="Fumarylacetoacetase_N"/>
</dbReference>
<gene>
    <name evidence="16" type="ORF">S40285_09079</name>
</gene>
<evidence type="ECO:0000256" key="8">
    <source>
        <dbReference type="ARBA" id="ARBA00022878"/>
    </source>
</evidence>
<dbReference type="EMBL" id="KL659994">
    <property type="protein sequence ID" value="KFA68137.1"/>
    <property type="molecule type" value="Genomic_DNA"/>
</dbReference>
<dbReference type="Gene3D" id="3.90.850.10">
    <property type="entry name" value="Fumarylacetoacetase-like, C-terminal domain"/>
    <property type="match status" value="1"/>
</dbReference>
<evidence type="ECO:0000256" key="2">
    <source>
        <dbReference type="ARBA" id="ARBA00010211"/>
    </source>
</evidence>
<dbReference type="PANTHER" id="PTHR43069">
    <property type="entry name" value="FUMARYLACETOACETASE"/>
    <property type="match status" value="1"/>
</dbReference>
<dbReference type="STRING" id="1283841.A0A084QW02"/>
<dbReference type="InterPro" id="IPR005959">
    <property type="entry name" value="Fumarylacetoacetase"/>
</dbReference>
<feature type="domain" description="Fumarylacetoacetase-like C-terminal" evidence="14">
    <location>
        <begin position="122"/>
        <end position="401"/>
    </location>
</feature>
<dbReference type="Proteomes" id="UP000028524">
    <property type="component" value="Unassembled WGS sequence"/>
</dbReference>
<evidence type="ECO:0000256" key="10">
    <source>
        <dbReference type="PIRSR" id="PIRSR605959-1"/>
    </source>
</evidence>
<dbReference type="SUPFAM" id="SSF63433">
    <property type="entry name" value="Fumarylacetoacetate hydrolase, FAH, N-terminal domain"/>
    <property type="match status" value="1"/>
</dbReference>
<feature type="binding site" evidence="12">
    <location>
        <position position="199"/>
    </location>
    <ligand>
        <name>Ca(2+)</name>
        <dbReference type="ChEBI" id="CHEBI:29108"/>
    </ligand>
</feature>
<dbReference type="GO" id="GO:0006572">
    <property type="term" value="P:L-tyrosine catabolic process"/>
    <property type="evidence" value="ECO:0007669"/>
    <property type="project" value="UniProtKB-UniRule"/>
</dbReference>
<evidence type="ECO:0000256" key="12">
    <source>
        <dbReference type="PIRSR" id="PIRSR605959-3"/>
    </source>
</evidence>
<dbReference type="InParanoid" id="A0A084QW02"/>
<feature type="binding site" evidence="12">
    <location>
        <position position="201"/>
    </location>
    <ligand>
        <name>Ca(2+)</name>
        <dbReference type="ChEBI" id="CHEBI:29108"/>
    </ligand>
</feature>
<keyword evidence="4 12" id="KW-0479">Metal-binding</keyword>
<dbReference type="UniPathway" id="UPA00139">
    <property type="reaction ID" value="UER00341"/>
</dbReference>
<dbReference type="AlphaFoldDB" id="A0A084QW02"/>
<feature type="binding site" evidence="12">
    <location>
        <position position="120"/>
    </location>
    <ligand>
        <name>Ca(2+)</name>
        <dbReference type="ChEBI" id="CHEBI:29108"/>
    </ligand>
</feature>
<feature type="binding site" evidence="12">
    <location>
        <position position="257"/>
    </location>
    <ligand>
        <name>Mg(2+)</name>
        <dbReference type="ChEBI" id="CHEBI:18420"/>
    </ligand>
</feature>
<protein>
    <recommendedName>
        <fullName evidence="3 13">Fumarylacetoacetase</fullName>
        <ecNumber evidence="3 13">3.7.1.2</ecNumber>
    </recommendedName>
    <alternativeName>
        <fullName evidence="13">Fumarylacetoacetate hydrolase</fullName>
    </alternativeName>
</protein>
<keyword evidence="6 12" id="KW-0106">Calcium</keyword>
<feature type="binding site" evidence="12">
    <location>
        <position position="233"/>
    </location>
    <ligand>
        <name>Mg(2+)</name>
        <dbReference type="ChEBI" id="CHEBI:18420"/>
    </ligand>
</feature>
<evidence type="ECO:0000256" key="7">
    <source>
        <dbReference type="ARBA" id="ARBA00022842"/>
    </source>
</evidence>
<comment type="cofactor">
    <cofactor evidence="13">
        <name>Mg(2+)</name>
        <dbReference type="ChEBI" id="CHEBI:18420"/>
    </cofactor>
    <cofactor evidence="13">
        <name>Ca(2+)</name>
        <dbReference type="ChEBI" id="CHEBI:29108"/>
    </cofactor>
</comment>
<sequence>MGSTEFAEHFSLRNIPFGIASSQKHSSPQAVTRVDNNVMFLGDLMVSGLFHGIDGLPDTVFHQDTLNAFAALECSLQRAVRERIQEAVGANELASYPAESQEHIDAVSMHLPVQVRDFVDCSCSGNHVRNAGRIINNSVQLPPIFFNAPLAYQGRAGSIVVSGTDIERPKGLRYSAPASSEPSARPTVVFAASERVDYELELAAIIGKPIPMRNPLKPQEVDDHIFGFVVMNDWSARDIQGLEMPPLGPFNGKSFATSISPWVITADALRPFRVEKTSSGGSTAGYLHDPESSTFEITMQVDIMAAGGKTTLGSSQIQDLDWTPRQMIAHSVSSGSALRTGDIVSTGTVSGSEEGSHGCLLEATEGGMKPISLHNGANRTFLLDGDTVRMTAFAGGVGAGVGFGECIGTLLPCPRL</sequence>
<keyword evidence="7 12" id="KW-0460">Magnesium</keyword>
<proteinExistence type="inferred from homology"/>
<dbReference type="OMA" id="QGLEMNP"/>
<evidence type="ECO:0000256" key="4">
    <source>
        <dbReference type="ARBA" id="ARBA00022723"/>
    </source>
</evidence>
<dbReference type="Pfam" id="PF09298">
    <property type="entry name" value="FAA_hydrolase_N"/>
    <property type="match status" value="1"/>
</dbReference>
<evidence type="ECO:0000256" key="13">
    <source>
        <dbReference type="RuleBase" id="RU366008"/>
    </source>
</evidence>
<reference evidence="16 17" key="1">
    <citation type="journal article" date="2014" name="BMC Genomics">
        <title>Comparative genome sequencing reveals chemotype-specific gene clusters in the toxigenic black mold Stachybotrys.</title>
        <authorList>
            <person name="Semeiks J."/>
            <person name="Borek D."/>
            <person name="Otwinowski Z."/>
            <person name="Grishin N.V."/>
        </authorList>
    </citation>
    <scope>NUCLEOTIDE SEQUENCE [LARGE SCALE GENOMIC DNA]</scope>
    <source>
        <strain evidence="16 17">IBT 40285</strain>
    </source>
</reference>
<dbReference type="Gene3D" id="2.30.30.230">
    <property type="entry name" value="Fumarylacetoacetase, N-terminal domain"/>
    <property type="match status" value="1"/>
</dbReference>